<dbReference type="InterPro" id="IPR037923">
    <property type="entry name" value="HTH-like"/>
</dbReference>
<dbReference type="Gene3D" id="1.10.10.60">
    <property type="entry name" value="Homeodomain-like"/>
    <property type="match status" value="2"/>
</dbReference>
<dbReference type="SUPFAM" id="SSF51215">
    <property type="entry name" value="Regulatory protein AraC"/>
    <property type="match status" value="1"/>
</dbReference>
<dbReference type="PANTHER" id="PTHR43280:SF30">
    <property type="entry name" value="MMSAB OPERON REGULATORY PROTEIN"/>
    <property type="match status" value="1"/>
</dbReference>
<proteinExistence type="predicted"/>
<sequence>MRLNPERSMSETTVIELATPPLPYYWESGCAVYQAGDRHPNRADFGLFDLLVVASGTLHIGENGREWSLSEGDTLLLLPKGAHYAVRPCEEETMFYWLHFEHADWREVPALPEAEAPAPSSPFDRPKTIRLPKHAPLSDPRLAFDKIRRLLALPIGESFWEKQQLLFQLLALLEREQAGSAETPAARVAERAAFCLQQRYREAITNETLGEWLHYHPSYIVRCMKKVYGVSPARYLQQYRIEQAKRLLISTAWPVERIADEVGFRHAPYFSACFKRGTGMTPQEYRRSAHRRGALRK</sequence>
<feature type="domain" description="HTH araC/xylS-type" evidence="4">
    <location>
        <begin position="190"/>
        <end position="288"/>
    </location>
</feature>
<protein>
    <submittedName>
        <fullName evidence="5">Arabinose operon regulatory protein, Transcriptional regulator, AraC family</fullName>
    </submittedName>
</protein>
<comment type="caution">
    <text evidence="5">The sequence shown here is derived from an EMBL/GenBank/DDBJ whole genome shotgun (WGS) entry which is preliminary data.</text>
</comment>
<dbReference type="InterPro" id="IPR018062">
    <property type="entry name" value="HTH_AraC-typ_CS"/>
</dbReference>
<keyword evidence="3" id="KW-0804">Transcription</keyword>
<evidence type="ECO:0000259" key="4">
    <source>
        <dbReference type="PROSITE" id="PS01124"/>
    </source>
</evidence>
<dbReference type="InterPro" id="IPR009057">
    <property type="entry name" value="Homeodomain-like_sf"/>
</dbReference>
<evidence type="ECO:0000313" key="5">
    <source>
        <dbReference type="EMBL" id="CAG5079991.1"/>
    </source>
</evidence>
<dbReference type="SUPFAM" id="SSF46689">
    <property type="entry name" value="Homeodomain-like"/>
    <property type="match status" value="2"/>
</dbReference>
<evidence type="ECO:0000256" key="3">
    <source>
        <dbReference type="ARBA" id="ARBA00023163"/>
    </source>
</evidence>
<evidence type="ECO:0000313" key="6">
    <source>
        <dbReference type="Proteomes" id="UP000681526"/>
    </source>
</evidence>
<gene>
    <name evidence="5" type="primary">txxe 274-araC5</name>
    <name evidence="5" type="ORF">TXXE_03660</name>
</gene>
<reference evidence="5 6" key="1">
    <citation type="submission" date="2021-04" db="EMBL/GenBank/DDBJ databases">
        <authorList>
            <person name="Rakotoarivonina H."/>
        </authorList>
    </citation>
    <scope>NUCLEOTIDE SEQUENCE [LARGE SCALE GENOMIC DNA]</scope>
    <source>
        <strain evidence="5 6">XE</strain>
    </source>
</reference>
<evidence type="ECO:0000256" key="1">
    <source>
        <dbReference type="ARBA" id="ARBA00023015"/>
    </source>
</evidence>
<dbReference type="PROSITE" id="PS01124">
    <property type="entry name" value="HTH_ARAC_FAMILY_2"/>
    <property type="match status" value="1"/>
</dbReference>
<keyword evidence="6" id="KW-1185">Reference proteome</keyword>
<dbReference type="Proteomes" id="UP000681526">
    <property type="component" value="Unassembled WGS sequence"/>
</dbReference>
<evidence type="ECO:0000256" key="2">
    <source>
        <dbReference type="ARBA" id="ARBA00023125"/>
    </source>
</evidence>
<dbReference type="InterPro" id="IPR003313">
    <property type="entry name" value="AraC-bd"/>
</dbReference>
<dbReference type="InterPro" id="IPR018060">
    <property type="entry name" value="HTH_AraC"/>
</dbReference>
<dbReference type="EMBL" id="CAJRAY010000018">
    <property type="protein sequence ID" value="CAG5079991.1"/>
    <property type="molecule type" value="Genomic_DNA"/>
</dbReference>
<dbReference type="Pfam" id="PF12833">
    <property type="entry name" value="HTH_18"/>
    <property type="match status" value="1"/>
</dbReference>
<accession>A0ABM8V0X4</accession>
<keyword evidence="1" id="KW-0805">Transcription regulation</keyword>
<name>A0ABM8V0X4_THEXY</name>
<dbReference type="PROSITE" id="PS00041">
    <property type="entry name" value="HTH_ARAC_FAMILY_1"/>
    <property type="match status" value="1"/>
</dbReference>
<organism evidence="5 6">
    <name type="scientific">Thermobacillus xylanilyticus</name>
    <dbReference type="NCBI Taxonomy" id="76633"/>
    <lineage>
        <taxon>Bacteria</taxon>
        <taxon>Bacillati</taxon>
        <taxon>Bacillota</taxon>
        <taxon>Bacilli</taxon>
        <taxon>Bacillales</taxon>
        <taxon>Paenibacillaceae</taxon>
        <taxon>Thermobacillus</taxon>
    </lineage>
</organism>
<dbReference type="InterPro" id="IPR020449">
    <property type="entry name" value="Tscrpt_reg_AraC-type_HTH"/>
</dbReference>
<dbReference type="SMART" id="SM00342">
    <property type="entry name" value="HTH_ARAC"/>
    <property type="match status" value="1"/>
</dbReference>
<dbReference type="PANTHER" id="PTHR43280">
    <property type="entry name" value="ARAC-FAMILY TRANSCRIPTIONAL REGULATOR"/>
    <property type="match status" value="1"/>
</dbReference>
<keyword evidence="2" id="KW-0238">DNA-binding</keyword>
<dbReference type="PRINTS" id="PR00032">
    <property type="entry name" value="HTHARAC"/>
</dbReference>
<dbReference type="Pfam" id="PF02311">
    <property type="entry name" value="AraC_binding"/>
    <property type="match status" value="1"/>
</dbReference>